<name>A0AA88AYF7_FICCA</name>
<dbReference type="Proteomes" id="UP001187192">
    <property type="component" value="Unassembled WGS sequence"/>
</dbReference>
<reference evidence="1" key="1">
    <citation type="submission" date="2023-07" db="EMBL/GenBank/DDBJ databases">
        <title>draft genome sequence of fig (Ficus carica).</title>
        <authorList>
            <person name="Takahashi T."/>
            <person name="Nishimura K."/>
        </authorList>
    </citation>
    <scope>NUCLEOTIDE SEQUENCE</scope>
</reference>
<comment type="caution">
    <text evidence="1">The sequence shown here is derived from an EMBL/GenBank/DDBJ whole genome shotgun (WGS) entry which is preliminary data.</text>
</comment>
<protein>
    <submittedName>
        <fullName evidence="1">Uncharacterized protein</fullName>
    </submittedName>
</protein>
<organism evidence="1 2">
    <name type="scientific">Ficus carica</name>
    <name type="common">Common fig</name>
    <dbReference type="NCBI Taxonomy" id="3494"/>
    <lineage>
        <taxon>Eukaryota</taxon>
        <taxon>Viridiplantae</taxon>
        <taxon>Streptophyta</taxon>
        <taxon>Embryophyta</taxon>
        <taxon>Tracheophyta</taxon>
        <taxon>Spermatophyta</taxon>
        <taxon>Magnoliopsida</taxon>
        <taxon>eudicotyledons</taxon>
        <taxon>Gunneridae</taxon>
        <taxon>Pentapetalae</taxon>
        <taxon>rosids</taxon>
        <taxon>fabids</taxon>
        <taxon>Rosales</taxon>
        <taxon>Moraceae</taxon>
        <taxon>Ficeae</taxon>
        <taxon>Ficus</taxon>
    </lineage>
</organism>
<evidence type="ECO:0000313" key="2">
    <source>
        <dbReference type="Proteomes" id="UP001187192"/>
    </source>
</evidence>
<dbReference type="EMBL" id="BTGU01000039">
    <property type="protein sequence ID" value="GMN51786.1"/>
    <property type="molecule type" value="Genomic_DNA"/>
</dbReference>
<proteinExistence type="predicted"/>
<dbReference type="AlphaFoldDB" id="A0AA88AYF7"/>
<evidence type="ECO:0000313" key="1">
    <source>
        <dbReference type="EMBL" id="GMN51786.1"/>
    </source>
</evidence>
<keyword evidence="2" id="KW-1185">Reference proteome</keyword>
<gene>
    <name evidence="1" type="ORF">TIFTF001_020940</name>
</gene>
<sequence length="97" mass="10908">MVFNQNTDVGFAEETEIDSRKVRRRETNVARPMVAEFARSRKGKENRRSQPAVNYVGSRTRTMSGNLAMRNRKTTSDLVPYLSTHALHGGPLGSTQL</sequence>
<accession>A0AA88AYF7</accession>